<evidence type="ECO:0000256" key="3">
    <source>
        <dbReference type="ARBA" id="ARBA00023015"/>
    </source>
</evidence>
<dbReference type="PROSITE" id="PS51294">
    <property type="entry name" value="HTH_MYB"/>
    <property type="match status" value="1"/>
</dbReference>
<evidence type="ECO:0000313" key="9">
    <source>
        <dbReference type="Proteomes" id="UP000215914"/>
    </source>
</evidence>
<dbReference type="InterPro" id="IPR009057">
    <property type="entry name" value="Homeodomain-like_sf"/>
</dbReference>
<dbReference type="GO" id="GO:0003677">
    <property type="term" value="F:DNA binding"/>
    <property type="evidence" value="ECO:0007669"/>
    <property type="project" value="UniProtKB-KW"/>
</dbReference>
<dbReference type="InterPro" id="IPR017930">
    <property type="entry name" value="Myb_dom"/>
</dbReference>
<evidence type="ECO:0000256" key="6">
    <source>
        <dbReference type="ARBA" id="ARBA00023242"/>
    </source>
</evidence>
<gene>
    <name evidence="8" type="ORF">HanXRQr2_Chr12g0562791</name>
</gene>
<dbReference type="GO" id="GO:0005634">
    <property type="term" value="C:nucleus"/>
    <property type="evidence" value="ECO:0007669"/>
    <property type="project" value="UniProtKB-SubCell"/>
</dbReference>
<keyword evidence="6" id="KW-0539">Nucleus</keyword>
<keyword evidence="2" id="KW-0677">Repeat</keyword>
<evidence type="ECO:0000256" key="1">
    <source>
        <dbReference type="ARBA" id="ARBA00004123"/>
    </source>
</evidence>
<dbReference type="SUPFAM" id="SSF46689">
    <property type="entry name" value="Homeodomain-like"/>
    <property type="match status" value="1"/>
</dbReference>
<reference evidence="8" key="1">
    <citation type="journal article" date="2017" name="Nature">
        <title>The sunflower genome provides insights into oil metabolism, flowering and Asterid evolution.</title>
        <authorList>
            <person name="Badouin H."/>
            <person name="Gouzy J."/>
            <person name="Grassa C.J."/>
            <person name="Murat F."/>
            <person name="Staton S.E."/>
            <person name="Cottret L."/>
            <person name="Lelandais-Briere C."/>
            <person name="Owens G.L."/>
            <person name="Carrere S."/>
            <person name="Mayjonade B."/>
            <person name="Legrand L."/>
            <person name="Gill N."/>
            <person name="Kane N.C."/>
            <person name="Bowers J.E."/>
            <person name="Hubner S."/>
            <person name="Bellec A."/>
            <person name="Berard A."/>
            <person name="Berges H."/>
            <person name="Blanchet N."/>
            <person name="Boniface M.C."/>
            <person name="Brunel D."/>
            <person name="Catrice O."/>
            <person name="Chaidir N."/>
            <person name="Claudel C."/>
            <person name="Donnadieu C."/>
            <person name="Faraut T."/>
            <person name="Fievet G."/>
            <person name="Helmstetter N."/>
            <person name="King M."/>
            <person name="Knapp S.J."/>
            <person name="Lai Z."/>
            <person name="Le Paslier M.C."/>
            <person name="Lippi Y."/>
            <person name="Lorenzon L."/>
            <person name="Mandel J.R."/>
            <person name="Marage G."/>
            <person name="Marchand G."/>
            <person name="Marquand E."/>
            <person name="Bret-Mestries E."/>
            <person name="Morien E."/>
            <person name="Nambeesan S."/>
            <person name="Nguyen T."/>
            <person name="Pegot-Espagnet P."/>
            <person name="Pouilly N."/>
            <person name="Raftis F."/>
            <person name="Sallet E."/>
            <person name="Schiex T."/>
            <person name="Thomas J."/>
            <person name="Vandecasteele C."/>
            <person name="Vares D."/>
            <person name="Vear F."/>
            <person name="Vautrin S."/>
            <person name="Crespi M."/>
            <person name="Mangin B."/>
            <person name="Burke J.M."/>
            <person name="Salse J."/>
            <person name="Munos S."/>
            <person name="Vincourt P."/>
            <person name="Rieseberg L.H."/>
            <person name="Langlade N.B."/>
        </authorList>
    </citation>
    <scope>NUCLEOTIDE SEQUENCE</scope>
    <source>
        <tissue evidence="8">Leaves</tissue>
    </source>
</reference>
<keyword evidence="4 8" id="KW-0238">DNA-binding</keyword>
<accession>A0A9K3HJX7</accession>
<comment type="subcellular location">
    <subcellularLocation>
        <location evidence="1">Nucleus</location>
    </subcellularLocation>
</comment>
<dbReference type="Proteomes" id="UP000215914">
    <property type="component" value="Unassembled WGS sequence"/>
</dbReference>
<keyword evidence="3" id="KW-0805">Transcription regulation</keyword>
<dbReference type="EMBL" id="MNCJ02000327">
    <property type="protein sequence ID" value="KAF5779715.1"/>
    <property type="molecule type" value="Genomic_DNA"/>
</dbReference>
<evidence type="ECO:0000256" key="2">
    <source>
        <dbReference type="ARBA" id="ARBA00022737"/>
    </source>
</evidence>
<evidence type="ECO:0000259" key="7">
    <source>
        <dbReference type="PROSITE" id="PS51294"/>
    </source>
</evidence>
<dbReference type="PANTHER" id="PTHR47997:SF75">
    <property type="entry name" value="MYB DOMAIN PROTEIN 55"/>
    <property type="match status" value="1"/>
</dbReference>
<reference evidence="8" key="2">
    <citation type="submission" date="2020-06" db="EMBL/GenBank/DDBJ databases">
        <title>Helianthus annuus Genome sequencing and assembly Release 2.</title>
        <authorList>
            <person name="Gouzy J."/>
            <person name="Langlade N."/>
            <person name="Munos S."/>
        </authorList>
    </citation>
    <scope>NUCLEOTIDE SEQUENCE</scope>
    <source>
        <tissue evidence="8">Leaves</tissue>
    </source>
</reference>
<evidence type="ECO:0000256" key="5">
    <source>
        <dbReference type="ARBA" id="ARBA00023163"/>
    </source>
</evidence>
<dbReference type="PANTHER" id="PTHR47997">
    <property type="entry name" value="MYB DOMAIN PROTEIN 55"/>
    <property type="match status" value="1"/>
</dbReference>
<organism evidence="8 9">
    <name type="scientific">Helianthus annuus</name>
    <name type="common">Common sunflower</name>
    <dbReference type="NCBI Taxonomy" id="4232"/>
    <lineage>
        <taxon>Eukaryota</taxon>
        <taxon>Viridiplantae</taxon>
        <taxon>Streptophyta</taxon>
        <taxon>Embryophyta</taxon>
        <taxon>Tracheophyta</taxon>
        <taxon>Spermatophyta</taxon>
        <taxon>Magnoliopsida</taxon>
        <taxon>eudicotyledons</taxon>
        <taxon>Gunneridae</taxon>
        <taxon>Pentapetalae</taxon>
        <taxon>asterids</taxon>
        <taxon>campanulids</taxon>
        <taxon>Asterales</taxon>
        <taxon>Asteraceae</taxon>
        <taxon>Asteroideae</taxon>
        <taxon>Heliantheae alliance</taxon>
        <taxon>Heliantheae</taxon>
        <taxon>Helianthus</taxon>
    </lineage>
</organism>
<evidence type="ECO:0000313" key="8">
    <source>
        <dbReference type="EMBL" id="KAF5779715.1"/>
    </source>
</evidence>
<feature type="domain" description="HTH myb-type" evidence="7">
    <location>
        <begin position="34"/>
        <end position="62"/>
    </location>
</feature>
<proteinExistence type="predicted"/>
<dbReference type="InterPro" id="IPR051953">
    <property type="entry name" value="Plant_SW-associated_TFs"/>
</dbReference>
<sequence length="62" mass="7428">MASCSYLVKYSIRATSCCVNLNIHMVLRWMNYLRPTVKRGNFSKEQEDFICKYHREMGNKYV</sequence>
<protein>
    <submittedName>
        <fullName evidence="8">Homeobox-like domain superfamily, myb-like transcription factor</fullName>
    </submittedName>
</protein>
<evidence type="ECO:0000256" key="4">
    <source>
        <dbReference type="ARBA" id="ARBA00023125"/>
    </source>
</evidence>
<dbReference type="AlphaFoldDB" id="A0A9K3HJX7"/>
<dbReference type="Gramene" id="mRNA:HanXRQr2_Chr12g0562791">
    <property type="protein sequence ID" value="mRNA:HanXRQr2_Chr12g0562791"/>
    <property type="gene ID" value="HanXRQr2_Chr12g0562791"/>
</dbReference>
<keyword evidence="5" id="KW-0804">Transcription</keyword>
<keyword evidence="8" id="KW-0371">Homeobox</keyword>
<keyword evidence="9" id="KW-1185">Reference proteome</keyword>
<comment type="caution">
    <text evidence="8">The sequence shown here is derived from an EMBL/GenBank/DDBJ whole genome shotgun (WGS) entry which is preliminary data.</text>
</comment>
<name>A0A9K3HJX7_HELAN</name>